<name>A0A379ZJR1_9GAMM</name>
<gene>
    <name evidence="1" type="ORF">NCTC10736_00632</name>
</gene>
<organism evidence="1 2">
    <name type="scientific">Shewanella morhuae</name>
    <dbReference type="NCBI Taxonomy" id="365591"/>
    <lineage>
        <taxon>Bacteria</taxon>
        <taxon>Pseudomonadati</taxon>
        <taxon>Pseudomonadota</taxon>
        <taxon>Gammaproteobacteria</taxon>
        <taxon>Alteromonadales</taxon>
        <taxon>Shewanellaceae</taxon>
        <taxon>Shewanella</taxon>
    </lineage>
</organism>
<reference evidence="1 2" key="1">
    <citation type="submission" date="2018-06" db="EMBL/GenBank/DDBJ databases">
        <authorList>
            <consortium name="Pathogen Informatics"/>
            <person name="Doyle S."/>
        </authorList>
    </citation>
    <scope>NUCLEOTIDE SEQUENCE [LARGE SCALE GENOMIC DNA]</scope>
    <source>
        <strain evidence="1 2">NCTC10736</strain>
    </source>
</reference>
<dbReference type="AlphaFoldDB" id="A0A379ZJR1"/>
<evidence type="ECO:0000313" key="2">
    <source>
        <dbReference type="Proteomes" id="UP000255061"/>
    </source>
</evidence>
<protein>
    <submittedName>
        <fullName evidence="1">Uncharacterized protein</fullName>
    </submittedName>
</protein>
<dbReference type="Proteomes" id="UP000255061">
    <property type="component" value="Unassembled WGS sequence"/>
</dbReference>
<evidence type="ECO:0000313" key="1">
    <source>
        <dbReference type="EMBL" id="SUI63010.1"/>
    </source>
</evidence>
<proteinExistence type="predicted"/>
<accession>A0A379ZJR1</accession>
<dbReference type="EMBL" id="UGYV01000001">
    <property type="protein sequence ID" value="SUI63010.1"/>
    <property type="molecule type" value="Genomic_DNA"/>
</dbReference>
<sequence>MIFERKNSRFLKMIIKRERFASLSLFVSPALRLYLQNEAVLLLTNYRVLHSVESACGMLHSSQMHEFEHPLHCYHLRYHR</sequence>